<reference evidence="7 8" key="1">
    <citation type="submission" date="2019-11" db="EMBL/GenBank/DDBJ databases">
        <title>Whole-genome sequence of a the green, strictly anaerobic photosynthetic bacterium Heliobacillus mobilis DSM 6151.</title>
        <authorList>
            <person name="Kyndt J.A."/>
            <person name="Meyer T.E."/>
        </authorList>
    </citation>
    <scope>NUCLEOTIDE SEQUENCE [LARGE SCALE GENOMIC DNA]</scope>
    <source>
        <strain evidence="7 8">DSM 6151</strain>
    </source>
</reference>
<evidence type="ECO:0000313" key="7">
    <source>
        <dbReference type="EMBL" id="MTV47847.1"/>
    </source>
</evidence>
<sequence length="277" mass="29166">MIFFGLIMSALIGAVAYRKKSLSESGVAGAMLVGTLIFGFGGWVWGLTLIAFFVYGSLLSKYKEAEKNLVAAEKFDKGSRRDFGQALANGGFGAVLAVLFFLYPSQEWLFAAFIGTMATVNADTWATEIGVLSKHPPRFILNGKPVPPGTSGGITPIGTMATILGGLVIGVTVCVLQSLFSLISAGYVDLLSQLWMLPAGAAGGLAGSLFDSLLGATVQAMYINPETGKETEKKVARNGVRNRFSRGLPFMDNDMVNFVSSIFGAAVTVLVSVPVIG</sequence>
<dbReference type="AlphaFoldDB" id="A0A6I3SBN1"/>
<dbReference type="GO" id="GO:0016020">
    <property type="term" value="C:membrane"/>
    <property type="evidence" value="ECO:0007669"/>
    <property type="project" value="UniProtKB-SubCell"/>
</dbReference>
<dbReference type="InterPro" id="IPR002794">
    <property type="entry name" value="DUF92_TMEM19"/>
</dbReference>
<keyword evidence="5 6" id="KW-0472">Membrane</keyword>
<dbReference type="OrthoDB" id="9808500at2"/>
<feature type="transmembrane region" description="Helical" evidence="6">
    <location>
        <begin position="194"/>
        <end position="214"/>
    </location>
</feature>
<evidence type="ECO:0000256" key="2">
    <source>
        <dbReference type="ARBA" id="ARBA00009012"/>
    </source>
</evidence>
<accession>A0A6I3SBN1</accession>
<keyword evidence="8" id="KW-1185">Reference proteome</keyword>
<keyword evidence="4 6" id="KW-1133">Transmembrane helix</keyword>
<dbReference type="Proteomes" id="UP000430670">
    <property type="component" value="Unassembled WGS sequence"/>
</dbReference>
<feature type="transmembrane region" description="Helical" evidence="6">
    <location>
        <begin position="83"/>
        <end position="102"/>
    </location>
</feature>
<evidence type="ECO:0000256" key="6">
    <source>
        <dbReference type="SAM" id="Phobius"/>
    </source>
</evidence>
<feature type="transmembrane region" description="Helical" evidence="6">
    <location>
        <begin position="26"/>
        <end position="55"/>
    </location>
</feature>
<feature type="transmembrane region" description="Helical" evidence="6">
    <location>
        <begin position="163"/>
        <end position="188"/>
    </location>
</feature>
<evidence type="ECO:0000256" key="1">
    <source>
        <dbReference type="ARBA" id="ARBA00004141"/>
    </source>
</evidence>
<evidence type="ECO:0000313" key="8">
    <source>
        <dbReference type="Proteomes" id="UP000430670"/>
    </source>
</evidence>
<dbReference type="PANTHER" id="PTHR13353">
    <property type="entry name" value="TRANSMEMBRANE PROTEIN 19"/>
    <property type="match status" value="1"/>
</dbReference>
<protein>
    <submittedName>
        <fullName evidence="7">DUF92 domain-containing protein</fullName>
    </submittedName>
</protein>
<gene>
    <name evidence="7" type="ORF">GJ688_02460</name>
</gene>
<name>A0A6I3SBN1_HELMO</name>
<evidence type="ECO:0000256" key="5">
    <source>
        <dbReference type="ARBA" id="ARBA00023136"/>
    </source>
</evidence>
<dbReference type="EMBL" id="WNKU01000001">
    <property type="protein sequence ID" value="MTV47847.1"/>
    <property type="molecule type" value="Genomic_DNA"/>
</dbReference>
<comment type="similarity">
    <text evidence="2">Belongs to the TMEM19 family.</text>
</comment>
<keyword evidence="3 6" id="KW-0812">Transmembrane</keyword>
<dbReference type="PANTHER" id="PTHR13353:SF5">
    <property type="entry name" value="TRANSMEMBRANE PROTEIN 19"/>
    <property type="match status" value="1"/>
</dbReference>
<evidence type="ECO:0000256" key="4">
    <source>
        <dbReference type="ARBA" id="ARBA00022989"/>
    </source>
</evidence>
<comment type="caution">
    <text evidence="7">The sequence shown here is derived from an EMBL/GenBank/DDBJ whole genome shotgun (WGS) entry which is preliminary data.</text>
</comment>
<organism evidence="7 8">
    <name type="scientific">Heliobacterium mobile</name>
    <name type="common">Heliobacillus mobilis</name>
    <dbReference type="NCBI Taxonomy" id="28064"/>
    <lineage>
        <taxon>Bacteria</taxon>
        <taxon>Bacillati</taxon>
        <taxon>Bacillota</taxon>
        <taxon>Clostridia</taxon>
        <taxon>Eubacteriales</taxon>
        <taxon>Heliobacteriaceae</taxon>
        <taxon>Heliobacterium</taxon>
    </lineage>
</organism>
<dbReference type="Pfam" id="PF01940">
    <property type="entry name" value="DUF92"/>
    <property type="match status" value="1"/>
</dbReference>
<comment type="subcellular location">
    <subcellularLocation>
        <location evidence="1">Membrane</location>
        <topology evidence="1">Multi-pass membrane protein</topology>
    </subcellularLocation>
</comment>
<evidence type="ECO:0000256" key="3">
    <source>
        <dbReference type="ARBA" id="ARBA00022692"/>
    </source>
</evidence>
<feature type="transmembrane region" description="Helical" evidence="6">
    <location>
        <begin position="255"/>
        <end position="276"/>
    </location>
</feature>
<proteinExistence type="inferred from homology"/>